<dbReference type="GO" id="GO:0030688">
    <property type="term" value="C:preribosome, small subunit precursor"/>
    <property type="evidence" value="ECO:0007669"/>
    <property type="project" value="InterPro"/>
</dbReference>
<sequence>MPENGQVEPIPPVKDLASSEPSVRRACLKTIISHLTERAASSPLTSTQCLQLWRGLYVALYMHDSKNALSVQQLAAELAATVKLMAAKDEEATSSGEDDENSNGNSKSNSNNSPSWLDTWATAFWETICREWTTIDQWRMNKVLMLVRFFLRETFNVCFTAIANDTDSTNSKDLVLRQKQILETWPLSPRERKVPDGLRLHVLDVWVDELLGQLDVVRQSGTVDDDDNAVAASLQQVAQDFMTPVETISRQALSKGVKMRAKDAIQLFQEKTSS</sequence>
<dbReference type="Proteomes" id="UP001161757">
    <property type="component" value="Unassembled WGS sequence"/>
</dbReference>
<protein>
    <recommendedName>
        <fullName evidence="8">Ribosomal RNA-processing protein 1</fullName>
    </recommendedName>
</protein>
<proteinExistence type="inferred from homology"/>
<evidence type="ECO:0000313" key="6">
    <source>
        <dbReference type="EMBL" id="KAJ8990161.1"/>
    </source>
</evidence>
<dbReference type="InterPro" id="IPR010301">
    <property type="entry name" value="RRP1"/>
</dbReference>
<dbReference type="GO" id="GO:0006364">
    <property type="term" value="P:rRNA processing"/>
    <property type="evidence" value="ECO:0007669"/>
    <property type="project" value="UniProtKB-KW"/>
</dbReference>
<dbReference type="AlphaFoldDB" id="A0AAN6ETP6"/>
<keyword evidence="3" id="KW-0698">rRNA processing</keyword>
<evidence type="ECO:0000256" key="2">
    <source>
        <dbReference type="ARBA" id="ARBA00006374"/>
    </source>
</evidence>
<feature type="region of interest" description="Disordered" evidence="5">
    <location>
        <begin position="89"/>
        <end position="113"/>
    </location>
</feature>
<dbReference type="Pfam" id="PF05997">
    <property type="entry name" value="Nop52"/>
    <property type="match status" value="1"/>
</dbReference>
<comment type="caution">
    <text evidence="6">The sequence shown here is derived from an EMBL/GenBank/DDBJ whole genome shotgun (WGS) entry which is preliminary data.</text>
</comment>
<evidence type="ECO:0000256" key="5">
    <source>
        <dbReference type="SAM" id="MobiDB-lite"/>
    </source>
</evidence>
<gene>
    <name evidence="6" type="ORF">HRR80_005651</name>
</gene>
<evidence type="ECO:0008006" key="8">
    <source>
        <dbReference type="Google" id="ProtNLM"/>
    </source>
</evidence>
<organism evidence="6 7">
    <name type="scientific">Exophiala dermatitidis</name>
    <name type="common">Black yeast-like fungus</name>
    <name type="synonym">Wangiella dermatitidis</name>
    <dbReference type="NCBI Taxonomy" id="5970"/>
    <lineage>
        <taxon>Eukaryota</taxon>
        <taxon>Fungi</taxon>
        <taxon>Dikarya</taxon>
        <taxon>Ascomycota</taxon>
        <taxon>Pezizomycotina</taxon>
        <taxon>Eurotiomycetes</taxon>
        <taxon>Chaetothyriomycetidae</taxon>
        <taxon>Chaetothyriales</taxon>
        <taxon>Herpotrichiellaceae</taxon>
        <taxon>Exophiala</taxon>
    </lineage>
</organism>
<dbReference type="PANTHER" id="PTHR13026:SF0">
    <property type="entry name" value="RIBOSOMAL RNA PROCESSING 1B"/>
    <property type="match status" value="1"/>
</dbReference>
<evidence type="ECO:0000313" key="7">
    <source>
        <dbReference type="Proteomes" id="UP001161757"/>
    </source>
</evidence>
<evidence type="ECO:0000256" key="4">
    <source>
        <dbReference type="ARBA" id="ARBA00023242"/>
    </source>
</evidence>
<accession>A0AAN6ETP6</accession>
<reference evidence="6" key="1">
    <citation type="submission" date="2023-01" db="EMBL/GenBank/DDBJ databases">
        <title>Exophiala dermititidis isolated from Cystic Fibrosis Patient.</title>
        <authorList>
            <person name="Kurbessoian T."/>
            <person name="Crocker A."/>
            <person name="Murante D."/>
            <person name="Hogan D.A."/>
            <person name="Stajich J.E."/>
        </authorList>
    </citation>
    <scope>NUCLEOTIDE SEQUENCE</scope>
    <source>
        <strain evidence="6">Ex8</strain>
    </source>
</reference>
<keyword evidence="4" id="KW-0539">Nucleus</keyword>
<evidence type="ECO:0000256" key="1">
    <source>
        <dbReference type="ARBA" id="ARBA00004123"/>
    </source>
</evidence>
<feature type="compositionally biased region" description="Low complexity" evidence="5">
    <location>
        <begin position="102"/>
        <end position="113"/>
    </location>
</feature>
<name>A0AAN6ETP6_EXODE</name>
<comment type="similarity">
    <text evidence="2">Belongs to the RRP1 family.</text>
</comment>
<dbReference type="PANTHER" id="PTHR13026">
    <property type="entry name" value="NNP-1 PROTEIN NOVEL NUCLEAR PROTEIN 1 NOP52"/>
    <property type="match status" value="1"/>
</dbReference>
<comment type="subcellular location">
    <subcellularLocation>
        <location evidence="1">Nucleus</location>
    </subcellularLocation>
</comment>
<dbReference type="GO" id="GO:0005634">
    <property type="term" value="C:nucleus"/>
    <property type="evidence" value="ECO:0007669"/>
    <property type="project" value="UniProtKB-SubCell"/>
</dbReference>
<evidence type="ECO:0000256" key="3">
    <source>
        <dbReference type="ARBA" id="ARBA00022552"/>
    </source>
</evidence>
<dbReference type="EMBL" id="JAJGCB010000011">
    <property type="protein sequence ID" value="KAJ8990161.1"/>
    <property type="molecule type" value="Genomic_DNA"/>
</dbReference>